<dbReference type="Pfam" id="PF01944">
    <property type="entry name" value="SpoIIM"/>
    <property type="match status" value="1"/>
</dbReference>
<dbReference type="PANTHER" id="PTHR35337">
    <property type="entry name" value="SLR1478 PROTEIN"/>
    <property type="match status" value="1"/>
</dbReference>
<evidence type="ECO:0000313" key="2">
    <source>
        <dbReference type="EMBL" id="GLJ61116.1"/>
    </source>
</evidence>
<evidence type="ECO:0000256" key="1">
    <source>
        <dbReference type="SAM" id="Phobius"/>
    </source>
</evidence>
<sequence length="337" mass="36108">MRTVNQVNLDALTAARAREWARLDALSKSRRLTGPEVDELVARYQAASADLADIKTSAGRTPQGDHVSTMLSRARLRLTGAPENVLRTLPRFFALRLPAALYRVRWTTLVIAALFVAVVALVAAWVSSDPALVASLGPQAALEHYAREQFTEYYTENPAAVFAGMVWTNNAWIAAQCVLFGVTGVFPVYVLMQNAVGLGTAAAVMFAFDRGDVFVLYILPHGLLEMTCIFVAGAAGLHIFWALVAPGPRTRLAALADAGLSLATIAIGLVFALALSGVVEGFVTGQPWPWWLKIGIGALALGVFLFYMLFVGRRAARAGETGGLTEYEAGTPRLVSG</sequence>
<comment type="caution">
    <text evidence="2">The sequence shown here is derived from an EMBL/GenBank/DDBJ whole genome shotgun (WGS) entry which is preliminary data.</text>
</comment>
<keyword evidence="1" id="KW-1133">Transmembrane helix</keyword>
<feature type="transmembrane region" description="Helical" evidence="1">
    <location>
        <begin position="224"/>
        <end position="245"/>
    </location>
</feature>
<feature type="transmembrane region" description="Helical" evidence="1">
    <location>
        <begin position="106"/>
        <end position="126"/>
    </location>
</feature>
<dbReference type="Proteomes" id="UP001142462">
    <property type="component" value="Unassembled WGS sequence"/>
</dbReference>
<dbReference type="PANTHER" id="PTHR35337:SF1">
    <property type="entry name" value="SLR1478 PROTEIN"/>
    <property type="match status" value="1"/>
</dbReference>
<organism evidence="2 3">
    <name type="scientific">Microbacterium barkeri</name>
    <dbReference type="NCBI Taxonomy" id="33917"/>
    <lineage>
        <taxon>Bacteria</taxon>
        <taxon>Bacillati</taxon>
        <taxon>Actinomycetota</taxon>
        <taxon>Actinomycetes</taxon>
        <taxon>Micrococcales</taxon>
        <taxon>Microbacteriaceae</taxon>
        <taxon>Microbacterium</taxon>
    </lineage>
</organism>
<keyword evidence="3" id="KW-1185">Reference proteome</keyword>
<keyword evidence="1" id="KW-0812">Transmembrane</keyword>
<gene>
    <name evidence="2" type="ORF">GCM10017576_12450</name>
</gene>
<reference evidence="2" key="2">
    <citation type="submission" date="2023-01" db="EMBL/GenBank/DDBJ databases">
        <authorList>
            <person name="Sun Q."/>
            <person name="Evtushenko L."/>
        </authorList>
    </citation>
    <scope>NUCLEOTIDE SEQUENCE</scope>
    <source>
        <strain evidence="2">VKM Ac-1020</strain>
    </source>
</reference>
<proteinExistence type="predicted"/>
<keyword evidence="1" id="KW-0472">Membrane</keyword>
<feature type="transmembrane region" description="Helical" evidence="1">
    <location>
        <begin position="290"/>
        <end position="310"/>
    </location>
</feature>
<reference evidence="2" key="1">
    <citation type="journal article" date="2014" name="Int. J. Syst. Evol. Microbiol.">
        <title>Complete genome sequence of Corynebacterium casei LMG S-19264T (=DSM 44701T), isolated from a smear-ripened cheese.</title>
        <authorList>
            <consortium name="US DOE Joint Genome Institute (JGI-PGF)"/>
            <person name="Walter F."/>
            <person name="Albersmeier A."/>
            <person name="Kalinowski J."/>
            <person name="Ruckert C."/>
        </authorList>
    </citation>
    <scope>NUCLEOTIDE SEQUENCE</scope>
    <source>
        <strain evidence="2">VKM Ac-1020</strain>
    </source>
</reference>
<name>A0A9W6H2E7_9MICO</name>
<dbReference type="EMBL" id="BSEJ01000004">
    <property type="protein sequence ID" value="GLJ61116.1"/>
    <property type="molecule type" value="Genomic_DNA"/>
</dbReference>
<dbReference type="InterPro" id="IPR002798">
    <property type="entry name" value="SpoIIM-like"/>
</dbReference>
<evidence type="ECO:0000313" key="3">
    <source>
        <dbReference type="Proteomes" id="UP001142462"/>
    </source>
</evidence>
<accession>A0A9W6H2E7</accession>
<dbReference type="AlphaFoldDB" id="A0A9W6H2E7"/>
<feature type="transmembrane region" description="Helical" evidence="1">
    <location>
        <begin position="252"/>
        <end position="278"/>
    </location>
</feature>
<protein>
    <submittedName>
        <fullName evidence="2">Membrane protein</fullName>
    </submittedName>
</protein>